<keyword evidence="7" id="KW-1185">Reference proteome</keyword>
<dbReference type="GO" id="GO:0008168">
    <property type="term" value="F:methyltransferase activity"/>
    <property type="evidence" value="ECO:0007669"/>
    <property type="project" value="UniProtKB-UniRule"/>
</dbReference>
<dbReference type="Pfam" id="PF05971">
    <property type="entry name" value="Methyltransf_10"/>
    <property type="match status" value="1"/>
</dbReference>
<evidence type="ECO:0000256" key="4">
    <source>
        <dbReference type="ARBA" id="ARBA00022691"/>
    </source>
</evidence>
<feature type="binding site" evidence="6">
    <location>
        <position position="131"/>
    </location>
    <ligand>
        <name>S-adenosyl-L-methionine</name>
        <dbReference type="ChEBI" id="CHEBI:59789"/>
    </ligand>
</feature>
<dbReference type="PIRSF" id="PIRSF037350">
    <property type="entry name" value="Mtase_ZK1128_prd"/>
    <property type="match status" value="1"/>
</dbReference>
<feature type="binding site" evidence="6">
    <location>
        <position position="82"/>
    </location>
    <ligand>
        <name>S-adenosyl-L-methionine</name>
        <dbReference type="ChEBI" id="CHEBI:59789"/>
    </ligand>
</feature>
<dbReference type="AlphaFoldDB" id="A0A0M3HMN9"/>
<reference evidence="8" key="1">
    <citation type="submission" date="2017-02" db="UniProtKB">
        <authorList>
            <consortium name="WormBaseParasite"/>
        </authorList>
    </citation>
    <scope>IDENTIFICATION</scope>
</reference>
<dbReference type="PANTHER" id="PTHR13393:SF0">
    <property type="entry name" value="RNA N6-ADENOSINE-METHYLTRANSFERASE METTL16"/>
    <property type="match status" value="1"/>
</dbReference>
<dbReference type="InterPro" id="IPR010286">
    <property type="entry name" value="METTL16/RlmF"/>
</dbReference>
<evidence type="ECO:0000256" key="5">
    <source>
        <dbReference type="PIRNR" id="PIRNR037350"/>
    </source>
</evidence>
<feature type="binding site" evidence="6">
    <location>
        <position position="108"/>
    </location>
    <ligand>
        <name>S-adenosyl-L-methionine</name>
        <dbReference type="ChEBI" id="CHEBI:59789"/>
    </ligand>
</feature>
<dbReference type="Proteomes" id="UP000036681">
    <property type="component" value="Unplaced"/>
</dbReference>
<keyword evidence="3 5" id="KW-0808">Transferase</keyword>
<evidence type="ECO:0000256" key="1">
    <source>
        <dbReference type="ARBA" id="ARBA00005878"/>
    </source>
</evidence>
<comment type="similarity">
    <text evidence="1 5">Belongs to the methyltransferase superfamily. METTL16/RlmF family.</text>
</comment>
<dbReference type="InterPro" id="IPR029063">
    <property type="entry name" value="SAM-dependent_MTases_sf"/>
</dbReference>
<dbReference type="InterPro" id="IPR017182">
    <property type="entry name" value="METTL16/PsiM"/>
</dbReference>
<evidence type="ECO:0000256" key="2">
    <source>
        <dbReference type="ARBA" id="ARBA00022603"/>
    </source>
</evidence>
<dbReference type="SUPFAM" id="SSF53335">
    <property type="entry name" value="S-adenosyl-L-methionine-dependent methyltransferases"/>
    <property type="match status" value="1"/>
</dbReference>
<evidence type="ECO:0000256" key="6">
    <source>
        <dbReference type="PIRSR" id="PIRSR037350-1"/>
    </source>
</evidence>
<keyword evidence="2 5" id="KW-0489">Methyltransferase</keyword>
<evidence type="ECO:0000313" key="8">
    <source>
        <dbReference type="WBParaSite" id="ALUE_0000281301-mRNA-1"/>
    </source>
</evidence>
<dbReference type="EC" id="2.1.1.-" evidence="5"/>
<accession>A0A0M3HMN9</accession>
<evidence type="ECO:0000256" key="3">
    <source>
        <dbReference type="ARBA" id="ARBA00022679"/>
    </source>
</evidence>
<evidence type="ECO:0000313" key="7">
    <source>
        <dbReference type="Proteomes" id="UP000036681"/>
    </source>
</evidence>
<dbReference type="GO" id="GO:0005634">
    <property type="term" value="C:nucleus"/>
    <property type="evidence" value="ECO:0007669"/>
    <property type="project" value="TreeGrafter"/>
</dbReference>
<dbReference type="PANTHER" id="PTHR13393">
    <property type="entry name" value="SAM-DEPENDENT METHYLTRANSFERASE"/>
    <property type="match status" value="1"/>
</dbReference>
<dbReference type="WBParaSite" id="ALUE_0000281301-mRNA-1">
    <property type="protein sequence ID" value="ALUE_0000281301-mRNA-1"/>
    <property type="gene ID" value="ALUE_0000281301"/>
</dbReference>
<name>A0A0M3HMN9_ASCLU</name>
<sequence length="491" mass="55371">MAFNKMMHPRNPYKDKPPDFNELAEKYSEFRSHCFVAPNGKLSLNFRSTDAVRSLARAMLHNDFGLDVELPSDCLVPRVPQRLNYVLFIDDLLTMNGIDTDVLGIDIGTGASCIYALLGTKQCGWRFVATESDEFAAQVASNNVRNNGLGKLIEVIKVQEDRVIKDIVRSHSNEHFTFCMCNPPFYEEDEAETKFVHLDGDAMENKCYDVTRRSAPRSATVGRKNELSVSGGEVGFVGRLIEDSLVLQNSVKFYTSMVGKKASLNELTKRLKDCANAHYAVSTLSQGRTQRWVLTWSFDPDLKLSVAPSDSVPLKIPLPLALSCRPSECYSWVKRTLNSLEITYEEHDAGELSCEATRNTWSQQRQKRRAAQRLTQLETCFEPDRKRARYERKDESVMVSMGVGDGRDSLSNDGNFNSCTSSPSKSSAGRCEAIVQAYLPSSVYVQSLVRFDLMISCQENCVNLRWIDGSRHALHQISQYLKNQLAKFLRT</sequence>
<feature type="binding site" evidence="6">
    <location>
        <position position="182"/>
    </location>
    <ligand>
        <name>S-adenosyl-L-methionine</name>
        <dbReference type="ChEBI" id="CHEBI:59789"/>
    </ligand>
</feature>
<proteinExistence type="inferred from homology"/>
<dbReference type="Gene3D" id="3.40.50.150">
    <property type="entry name" value="Vaccinia Virus protein VP39"/>
    <property type="match status" value="1"/>
</dbReference>
<keyword evidence="4 6" id="KW-0949">S-adenosyl-L-methionine</keyword>
<protein>
    <recommendedName>
        <fullName evidence="5">U6 small nuclear RNA (adenine-(43)-N(6))-methyltransferase</fullName>
        <ecNumber evidence="5">2.1.1.-</ecNumber>
    </recommendedName>
</protein>
<dbReference type="GO" id="GO:0070475">
    <property type="term" value="P:rRNA base methylation"/>
    <property type="evidence" value="ECO:0007669"/>
    <property type="project" value="TreeGrafter"/>
</dbReference>
<organism evidence="7 8">
    <name type="scientific">Ascaris lumbricoides</name>
    <name type="common">Giant roundworm</name>
    <dbReference type="NCBI Taxonomy" id="6252"/>
    <lineage>
        <taxon>Eukaryota</taxon>
        <taxon>Metazoa</taxon>
        <taxon>Ecdysozoa</taxon>
        <taxon>Nematoda</taxon>
        <taxon>Chromadorea</taxon>
        <taxon>Rhabditida</taxon>
        <taxon>Spirurina</taxon>
        <taxon>Ascaridomorpha</taxon>
        <taxon>Ascaridoidea</taxon>
        <taxon>Ascarididae</taxon>
        <taxon>Ascaris</taxon>
    </lineage>
</organism>